<reference evidence="1" key="1">
    <citation type="submission" date="2014-09" db="EMBL/GenBank/DDBJ databases">
        <authorList>
            <person name="Magalhaes I.L.F."/>
            <person name="Oliveira U."/>
            <person name="Santos F.R."/>
            <person name="Vidigal T.H.D.A."/>
            <person name="Brescovit A.D."/>
            <person name="Santos A.J."/>
        </authorList>
    </citation>
    <scope>NUCLEOTIDE SEQUENCE</scope>
    <source>
        <tissue evidence="1">Shoot tissue taken approximately 20 cm above the soil surface</tissue>
    </source>
</reference>
<sequence>MLTKPRTYFIPSFAGPASGFVYLAIQ</sequence>
<protein>
    <submittedName>
        <fullName evidence="1">Uncharacterized protein</fullName>
    </submittedName>
</protein>
<accession>A0A0A9GFY8</accession>
<organism evidence="1">
    <name type="scientific">Arundo donax</name>
    <name type="common">Giant reed</name>
    <name type="synonym">Donax arundinaceus</name>
    <dbReference type="NCBI Taxonomy" id="35708"/>
    <lineage>
        <taxon>Eukaryota</taxon>
        <taxon>Viridiplantae</taxon>
        <taxon>Streptophyta</taxon>
        <taxon>Embryophyta</taxon>
        <taxon>Tracheophyta</taxon>
        <taxon>Spermatophyta</taxon>
        <taxon>Magnoliopsida</taxon>
        <taxon>Liliopsida</taxon>
        <taxon>Poales</taxon>
        <taxon>Poaceae</taxon>
        <taxon>PACMAD clade</taxon>
        <taxon>Arundinoideae</taxon>
        <taxon>Arundineae</taxon>
        <taxon>Arundo</taxon>
    </lineage>
</organism>
<dbReference type="AlphaFoldDB" id="A0A0A9GFY8"/>
<reference evidence="1" key="2">
    <citation type="journal article" date="2015" name="Data Brief">
        <title>Shoot transcriptome of the giant reed, Arundo donax.</title>
        <authorList>
            <person name="Barrero R.A."/>
            <person name="Guerrero F.D."/>
            <person name="Moolhuijzen P."/>
            <person name="Goolsby J.A."/>
            <person name="Tidwell J."/>
            <person name="Bellgard S.E."/>
            <person name="Bellgard M.I."/>
        </authorList>
    </citation>
    <scope>NUCLEOTIDE SEQUENCE</scope>
    <source>
        <tissue evidence="1">Shoot tissue taken approximately 20 cm above the soil surface</tissue>
    </source>
</reference>
<evidence type="ECO:0000313" key="1">
    <source>
        <dbReference type="EMBL" id="JAE24005.1"/>
    </source>
</evidence>
<proteinExistence type="predicted"/>
<name>A0A0A9GFY8_ARUDO</name>
<dbReference type="EMBL" id="GBRH01173891">
    <property type="protein sequence ID" value="JAE24005.1"/>
    <property type="molecule type" value="Transcribed_RNA"/>
</dbReference>